<accession>A0A1V4AUR7</accession>
<dbReference type="PANTHER" id="PTHR44117:SF1">
    <property type="entry name" value="INTRAFLAGELLAR TRANSPORT PROTEIN 88 HOMOLOG"/>
    <property type="match status" value="1"/>
</dbReference>
<dbReference type="GO" id="GO:0019894">
    <property type="term" value="F:kinesin binding"/>
    <property type="evidence" value="ECO:0007669"/>
    <property type="project" value="TreeGrafter"/>
</dbReference>
<dbReference type="GO" id="GO:0005814">
    <property type="term" value="C:centriole"/>
    <property type="evidence" value="ECO:0007669"/>
    <property type="project" value="TreeGrafter"/>
</dbReference>
<keyword evidence="1" id="KW-0802">TPR repeat</keyword>
<dbReference type="EMBL" id="AYTS01000059">
    <property type="protein sequence ID" value="OOP56873.1"/>
    <property type="molecule type" value="Genomic_DNA"/>
</dbReference>
<dbReference type="Proteomes" id="UP000189681">
    <property type="component" value="Unassembled WGS sequence"/>
</dbReference>
<evidence type="ECO:0000313" key="2">
    <source>
        <dbReference type="EMBL" id="OOP56873.1"/>
    </source>
</evidence>
<sequence length="178" mass="21036">MHERAYSYFCAGYFSMLERDWENAVNNFENAIQWDHSSEKIIQHLATCYFQLGKNEKAIYYMEKLAEIKPDEFSVRYTLATLYESVGKSKEAIREYEYARRCKTTKLDDIFLADVLYRLANLYINEGRMDTGIACYQSMFDMKLVTDPVKIYYEIGQKYFEKNDIKKSPGIFPESKKG</sequence>
<reference evidence="2 3" key="1">
    <citation type="journal article" date="2017" name="Water Res.">
        <title>Discovery and metagenomic analysis of an anammox bacterial enrichment related to Candidatus "Brocadia caroliniensis" in a full-scale glycerol-fed nitritation-denitritation separate centrate treatment process.</title>
        <authorList>
            <person name="Park H."/>
            <person name="Brotto A.C."/>
            <person name="van Loosdrecht M.C."/>
            <person name="Chandran K."/>
        </authorList>
    </citation>
    <scope>NUCLEOTIDE SEQUENCE [LARGE SCALE GENOMIC DNA]</scope>
    <source>
        <strain evidence="2">26THWARD</strain>
    </source>
</reference>
<dbReference type="AlphaFoldDB" id="A0A1V4AUR7"/>
<dbReference type="STRING" id="1004156.AYP45_06605"/>
<evidence type="ECO:0000313" key="3">
    <source>
        <dbReference type="Proteomes" id="UP000189681"/>
    </source>
</evidence>
<name>A0A1V4AUR7_9BACT</name>
<evidence type="ECO:0000256" key="1">
    <source>
        <dbReference type="PROSITE-ProRule" id="PRU00339"/>
    </source>
</evidence>
<dbReference type="InterPro" id="IPR011990">
    <property type="entry name" value="TPR-like_helical_dom_sf"/>
</dbReference>
<dbReference type="Pfam" id="PF12895">
    <property type="entry name" value="ANAPC3"/>
    <property type="match status" value="1"/>
</dbReference>
<dbReference type="SUPFAM" id="SSF48452">
    <property type="entry name" value="TPR-like"/>
    <property type="match status" value="1"/>
</dbReference>
<protein>
    <submittedName>
        <fullName evidence="2">Uncharacterized protein</fullName>
    </submittedName>
</protein>
<organism evidence="2 3">
    <name type="scientific">Candidatus Brocadia carolinensis</name>
    <dbReference type="NCBI Taxonomy" id="1004156"/>
    <lineage>
        <taxon>Bacteria</taxon>
        <taxon>Pseudomonadati</taxon>
        <taxon>Planctomycetota</taxon>
        <taxon>Candidatus Brocadiia</taxon>
        <taxon>Candidatus Brocadiales</taxon>
        <taxon>Candidatus Brocadiaceae</taxon>
        <taxon>Candidatus Brocadia</taxon>
    </lineage>
</organism>
<dbReference type="Gene3D" id="1.25.40.10">
    <property type="entry name" value="Tetratricopeptide repeat domain"/>
    <property type="match status" value="1"/>
</dbReference>
<dbReference type="PANTHER" id="PTHR44117">
    <property type="entry name" value="INTRAFLAGELLAR TRANSPORT PROTEIN 88 HOMOLOG"/>
    <property type="match status" value="1"/>
</dbReference>
<gene>
    <name evidence="2" type="ORF">AYP45_06605</name>
</gene>
<comment type="caution">
    <text evidence="2">The sequence shown here is derived from an EMBL/GenBank/DDBJ whole genome shotgun (WGS) entry which is preliminary data.</text>
</comment>
<proteinExistence type="predicted"/>
<dbReference type="PROSITE" id="PS50005">
    <property type="entry name" value="TPR"/>
    <property type="match status" value="1"/>
</dbReference>
<feature type="repeat" description="TPR" evidence="1">
    <location>
        <begin position="39"/>
        <end position="72"/>
    </location>
</feature>
<dbReference type="SMART" id="SM00028">
    <property type="entry name" value="TPR"/>
    <property type="match status" value="4"/>
</dbReference>
<dbReference type="InterPro" id="IPR019734">
    <property type="entry name" value="TPR_rpt"/>
</dbReference>
<dbReference type="Pfam" id="PF13181">
    <property type="entry name" value="TPR_8"/>
    <property type="match status" value="1"/>
</dbReference>